<keyword evidence="2" id="KW-1185">Reference proteome</keyword>
<evidence type="ECO:0000313" key="1">
    <source>
        <dbReference type="EMBL" id="MEI4280839.1"/>
    </source>
</evidence>
<dbReference type="EMBL" id="JBAPLV010000029">
    <property type="protein sequence ID" value="MEI4280839.1"/>
    <property type="molecule type" value="Genomic_DNA"/>
</dbReference>
<dbReference type="InterPro" id="IPR053737">
    <property type="entry name" value="Type_II_TA_Toxin"/>
</dbReference>
<gene>
    <name evidence="1" type="ORF">UXQ13_20355</name>
</gene>
<dbReference type="RefSeq" id="WP_225233460.1">
    <property type="nucleotide sequence ID" value="NZ_JBAPLV010000029.1"/>
</dbReference>
<dbReference type="Gene3D" id="1.20.120.1870">
    <property type="entry name" value="Fic/DOC protein, Fido domain"/>
    <property type="match status" value="1"/>
</dbReference>
<organism evidence="1 2">
    <name type="scientific">Klenkia terrae</name>
    <dbReference type="NCBI Taxonomy" id="1052259"/>
    <lineage>
        <taxon>Bacteria</taxon>
        <taxon>Bacillati</taxon>
        <taxon>Actinomycetota</taxon>
        <taxon>Actinomycetes</taxon>
        <taxon>Geodermatophilales</taxon>
        <taxon>Geodermatophilaceae</taxon>
        <taxon>Klenkia</taxon>
    </lineage>
</organism>
<evidence type="ECO:0000313" key="2">
    <source>
        <dbReference type="Proteomes" id="UP001373496"/>
    </source>
</evidence>
<accession>A0ABU8EB34</accession>
<sequence length="130" mass="13147">MDGLTLDALLQVAVRVVGPDVVVRDPGLLVGALARVDAVADGVEVYPTPAEKGAALLHSLAAGAPLAGGNRPFALAACLALMGLLDEPAGIGPEAAVDLVTAIVTGRVDDVADIAAALRGTRQVDDRHRR</sequence>
<name>A0ABU8EB34_9ACTN</name>
<dbReference type="Proteomes" id="UP001373496">
    <property type="component" value="Unassembled WGS sequence"/>
</dbReference>
<comment type="caution">
    <text evidence="1">The sequence shown here is derived from an EMBL/GenBank/DDBJ whole genome shotgun (WGS) entry which is preliminary data.</text>
</comment>
<protein>
    <submittedName>
        <fullName evidence="1">Type II toxin-antitoxin system death-on-curing family toxin</fullName>
    </submittedName>
</protein>
<reference evidence="1 2" key="1">
    <citation type="submission" date="2024-03" db="EMBL/GenBank/DDBJ databases">
        <title>Draft genome sequence of Klenkia terrae.</title>
        <authorList>
            <person name="Duangmal K."/>
            <person name="Chantavorakit T."/>
        </authorList>
    </citation>
    <scope>NUCLEOTIDE SEQUENCE [LARGE SCALE GENOMIC DNA]</scope>
    <source>
        <strain evidence="1 2">JCM 17786</strain>
    </source>
</reference>
<proteinExistence type="predicted"/>